<dbReference type="Proteomes" id="UP001060919">
    <property type="component" value="Chromosome"/>
</dbReference>
<dbReference type="CDD" id="cd02440">
    <property type="entry name" value="AdoMet_MTases"/>
    <property type="match status" value="1"/>
</dbReference>
<organism evidence="2 3">
    <name type="scientific">Aureispira anguillae</name>
    <dbReference type="NCBI Taxonomy" id="2864201"/>
    <lineage>
        <taxon>Bacteria</taxon>
        <taxon>Pseudomonadati</taxon>
        <taxon>Bacteroidota</taxon>
        <taxon>Saprospiria</taxon>
        <taxon>Saprospirales</taxon>
        <taxon>Saprospiraceae</taxon>
        <taxon>Aureispira</taxon>
    </lineage>
</organism>
<dbReference type="Pfam" id="PF13649">
    <property type="entry name" value="Methyltransf_25"/>
    <property type="match status" value="1"/>
</dbReference>
<dbReference type="AlphaFoldDB" id="A0A915YKR6"/>
<dbReference type="RefSeq" id="WP_264790205.1">
    <property type="nucleotide sequence ID" value="NZ_AP026867.1"/>
</dbReference>
<dbReference type="GO" id="GO:0032259">
    <property type="term" value="P:methylation"/>
    <property type="evidence" value="ECO:0007669"/>
    <property type="project" value="UniProtKB-KW"/>
</dbReference>
<dbReference type="Gene3D" id="3.40.50.150">
    <property type="entry name" value="Vaccinia Virus protein VP39"/>
    <property type="match status" value="1"/>
</dbReference>
<reference evidence="2" key="1">
    <citation type="submission" date="2022-09" db="EMBL/GenBank/DDBJ databases">
        <title>Aureispira anguillicida sp. nov., isolated from Leptocephalus of Japanese eel Anguilla japonica.</title>
        <authorList>
            <person name="Yuasa K."/>
            <person name="Mekata T."/>
            <person name="Ikunari K."/>
        </authorList>
    </citation>
    <scope>NUCLEOTIDE SEQUENCE</scope>
    <source>
        <strain evidence="2">EL160426</strain>
    </source>
</reference>
<keyword evidence="2" id="KW-0489">Methyltransferase</keyword>
<sequence>MGAIKFFIQGIKHFKEVGTFSRSSHFVGKTMTKDKHVNFGAAKCIVELGAGDGPITKQILQKMAPDAKLLCFEINDKFYEELQTKFGHDERITIINDDAKKLGDYIRQAGFEEADAVISAIPFVIIPEDDIIEEAHKFLKKGGKYVQLHYSLVAKKRYERIFNNTEIDFVMLNVPPAFIHICEKL</sequence>
<dbReference type="InterPro" id="IPR041698">
    <property type="entry name" value="Methyltransf_25"/>
</dbReference>
<proteinExistence type="predicted"/>
<dbReference type="KEGG" id="aup:AsAng_0057950"/>
<name>A0A915YKR6_9BACT</name>
<evidence type="ECO:0000313" key="3">
    <source>
        <dbReference type="Proteomes" id="UP001060919"/>
    </source>
</evidence>
<keyword evidence="3" id="KW-1185">Reference proteome</keyword>
<dbReference type="InterPro" id="IPR029063">
    <property type="entry name" value="SAM-dependent_MTases_sf"/>
</dbReference>
<protein>
    <submittedName>
        <fullName evidence="2">Methyltransferase domain-containing protein</fullName>
    </submittedName>
</protein>
<dbReference type="GO" id="GO:0008168">
    <property type="term" value="F:methyltransferase activity"/>
    <property type="evidence" value="ECO:0007669"/>
    <property type="project" value="UniProtKB-KW"/>
</dbReference>
<feature type="domain" description="Methyltransferase" evidence="1">
    <location>
        <begin position="45"/>
        <end position="143"/>
    </location>
</feature>
<dbReference type="SUPFAM" id="SSF53335">
    <property type="entry name" value="S-adenosyl-L-methionine-dependent methyltransferases"/>
    <property type="match status" value="1"/>
</dbReference>
<keyword evidence="2" id="KW-0808">Transferase</keyword>
<accession>A0A915YKR6</accession>
<evidence type="ECO:0000313" key="2">
    <source>
        <dbReference type="EMBL" id="BDS15013.1"/>
    </source>
</evidence>
<gene>
    <name evidence="2" type="ORF">AsAng_0057950</name>
</gene>
<evidence type="ECO:0000259" key="1">
    <source>
        <dbReference type="Pfam" id="PF13649"/>
    </source>
</evidence>
<dbReference type="EMBL" id="AP026867">
    <property type="protein sequence ID" value="BDS15013.1"/>
    <property type="molecule type" value="Genomic_DNA"/>
</dbReference>